<dbReference type="Proteomes" id="UP000030700">
    <property type="component" value="Unassembled WGS sequence"/>
</dbReference>
<organism evidence="2">
    <name type="scientific">Candidatus Moduliflexus flocculans</name>
    <dbReference type="NCBI Taxonomy" id="1499966"/>
    <lineage>
        <taxon>Bacteria</taxon>
        <taxon>Candidatus Moduliflexota</taxon>
        <taxon>Candidatus Moduliflexia</taxon>
        <taxon>Candidatus Moduliflexales</taxon>
        <taxon>Candidatus Moduliflexaceae</taxon>
    </lineage>
</organism>
<proteinExistence type="predicted"/>
<gene>
    <name evidence="2" type="ORF">U14_03465</name>
</gene>
<accession>A0A081BP98</accession>
<keyword evidence="1" id="KW-0472">Membrane</keyword>
<keyword evidence="3" id="KW-1185">Reference proteome</keyword>
<dbReference type="HOGENOM" id="CLU_3196494_0_0_0"/>
<dbReference type="EMBL" id="DF820458">
    <property type="protein sequence ID" value="GAK52214.1"/>
    <property type="molecule type" value="Genomic_DNA"/>
</dbReference>
<dbReference type="AlphaFoldDB" id="A0A081BP98"/>
<sequence length="45" mass="5224">MRKLPMDEFPSWEGQGVGSLLKLHIAFHFVSFVCFVVNTSYLTYK</sequence>
<evidence type="ECO:0000313" key="3">
    <source>
        <dbReference type="Proteomes" id="UP000030700"/>
    </source>
</evidence>
<evidence type="ECO:0000256" key="1">
    <source>
        <dbReference type="SAM" id="Phobius"/>
    </source>
</evidence>
<reference evidence="2" key="1">
    <citation type="journal article" date="2015" name="PeerJ">
        <title>First genomic representation of candidate bacterial phylum KSB3 points to enhanced environmental sensing as a trigger of wastewater bulking.</title>
        <authorList>
            <person name="Sekiguchi Y."/>
            <person name="Ohashi A."/>
            <person name="Parks D.H."/>
            <person name="Yamauchi T."/>
            <person name="Tyson G.W."/>
            <person name="Hugenholtz P."/>
        </authorList>
    </citation>
    <scope>NUCLEOTIDE SEQUENCE [LARGE SCALE GENOMIC DNA]</scope>
</reference>
<feature type="transmembrane region" description="Helical" evidence="1">
    <location>
        <begin position="20"/>
        <end position="44"/>
    </location>
</feature>
<keyword evidence="1" id="KW-1133">Transmembrane helix</keyword>
<keyword evidence="1" id="KW-0812">Transmembrane</keyword>
<protein>
    <submittedName>
        <fullName evidence="2">Uncharacterized protein</fullName>
    </submittedName>
</protein>
<name>A0A081BP98_9BACT</name>
<evidence type="ECO:0000313" key="2">
    <source>
        <dbReference type="EMBL" id="GAK52214.1"/>
    </source>
</evidence>